<reference evidence="2" key="1">
    <citation type="submission" date="2016-11" db="EMBL/GenBank/DDBJ databases">
        <authorList>
            <person name="Varghese N."/>
            <person name="Submissions S."/>
        </authorList>
    </citation>
    <scope>NUCLEOTIDE SEQUENCE [LARGE SCALE GENOMIC DNA]</scope>
    <source>
        <strain evidence="2">DSM 17659</strain>
    </source>
</reference>
<dbReference type="AlphaFoldDB" id="A0A1M5H0Y9"/>
<organism evidence="1 2">
    <name type="scientific">Flavobacterium micromati</name>
    <dbReference type="NCBI Taxonomy" id="229205"/>
    <lineage>
        <taxon>Bacteria</taxon>
        <taxon>Pseudomonadati</taxon>
        <taxon>Bacteroidota</taxon>
        <taxon>Flavobacteriia</taxon>
        <taxon>Flavobacteriales</taxon>
        <taxon>Flavobacteriaceae</taxon>
        <taxon>Flavobacterium</taxon>
    </lineage>
</organism>
<dbReference type="EMBL" id="FQWF01000002">
    <property type="protein sequence ID" value="SHG09649.1"/>
    <property type="molecule type" value="Genomic_DNA"/>
</dbReference>
<accession>A0A1M5H0Y9</accession>
<protein>
    <submittedName>
        <fullName evidence="1">Uncharacterized protein</fullName>
    </submittedName>
</protein>
<evidence type="ECO:0000313" key="2">
    <source>
        <dbReference type="Proteomes" id="UP000184020"/>
    </source>
</evidence>
<proteinExistence type="predicted"/>
<name>A0A1M5H0Y9_9FLAO</name>
<gene>
    <name evidence="1" type="ORF">SAMN05444372_102241</name>
</gene>
<keyword evidence="2" id="KW-1185">Reference proteome</keyword>
<sequence>MKRMISFYVTKTKGTTVIEIYKPNNTNRNESKS</sequence>
<dbReference type="STRING" id="229205.SAMN05444372_102241"/>
<evidence type="ECO:0000313" key="1">
    <source>
        <dbReference type="EMBL" id="SHG09649.1"/>
    </source>
</evidence>
<dbReference type="Proteomes" id="UP000184020">
    <property type="component" value="Unassembled WGS sequence"/>
</dbReference>